<name>E8WZA2_GRATM</name>
<organism evidence="2">
    <name type="scientific">Granulicella tundricola (strain ATCC BAA-1859 / DSM 23138 / MP5ACTX9)</name>
    <dbReference type="NCBI Taxonomy" id="1198114"/>
    <lineage>
        <taxon>Bacteria</taxon>
        <taxon>Pseudomonadati</taxon>
        <taxon>Acidobacteriota</taxon>
        <taxon>Terriglobia</taxon>
        <taxon>Terriglobales</taxon>
        <taxon>Acidobacteriaceae</taxon>
        <taxon>Granulicella</taxon>
    </lineage>
</organism>
<accession>E8WZA2</accession>
<gene>
    <name evidence="1" type="ordered locus">AciX9_0633</name>
</gene>
<evidence type="ECO:0008006" key="3">
    <source>
        <dbReference type="Google" id="ProtNLM"/>
    </source>
</evidence>
<sequence length="256" mass="28576">MLTMYLDESLEQNDGYAVVAGFIGNDESWNLCMRLWGESLARHNRPSLHMKDLRWKRNRHTAMLADLGGIPSQCGLTLVYASVKVSDYLDLIQGTLGEVIASGYHLAMLMVLGYSMAVLPPEDRVEVICEQQDEFSGVRESFLKLAFEMEEWKTPGGLPRVAKWSAIPKSRILEPSDFAAYALLQALRDVKSKKTEMCAPILLNPRTMGHCIGREEARIGVSGFIAQTKDGAIAQISSKARAYVRRRFNAEYGGNI</sequence>
<protein>
    <recommendedName>
        <fullName evidence="3">DUF3800 domain-containing protein</fullName>
    </recommendedName>
</protein>
<proteinExistence type="predicted"/>
<evidence type="ECO:0000313" key="1">
    <source>
        <dbReference type="EMBL" id="ADW67704.1"/>
    </source>
</evidence>
<dbReference type="AlphaFoldDB" id="E8WZA2"/>
<reference evidence="2" key="1">
    <citation type="submission" date="2011-01" db="EMBL/GenBank/DDBJ databases">
        <title>Complete sequence of chromosome of Acidobacterium sp. MP5ACTX9.</title>
        <authorList>
            <consortium name="US DOE Joint Genome Institute"/>
            <person name="Lucas S."/>
            <person name="Copeland A."/>
            <person name="Lapidus A."/>
            <person name="Cheng J.-F."/>
            <person name="Goodwin L."/>
            <person name="Pitluck S."/>
            <person name="Teshima H."/>
            <person name="Detter J.C."/>
            <person name="Han C."/>
            <person name="Tapia R."/>
            <person name="Land M."/>
            <person name="Hauser L."/>
            <person name="Kyrpides N."/>
            <person name="Ivanova N."/>
            <person name="Ovchinnikova G."/>
            <person name="Pagani I."/>
            <person name="Rawat S.R."/>
            <person name="Mannisto M."/>
            <person name="Haggblom M.M."/>
            <person name="Woyke T."/>
        </authorList>
    </citation>
    <scope>NUCLEOTIDE SEQUENCE [LARGE SCALE GENOMIC DNA]</scope>
    <source>
        <strain evidence="2">MP5ACTX9</strain>
    </source>
</reference>
<evidence type="ECO:0000313" key="2">
    <source>
        <dbReference type="Proteomes" id="UP000000343"/>
    </source>
</evidence>
<keyword evidence="2" id="KW-1185">Reference proteome</keyword>
<dbReference type="PaxDb" id="1198114-AciX9_0633"/>
<dbReference type="Proteomes" id="UP000000343">
    <property type="component" value="Chromosome"/>
</dbReference>
<dbReference type="KEGG" id="acm:AciX9_0633"/>
<dbReference type="EMBL" id="CP002480">
    <property type="protein sequence ID" value="ADW67704.1"/>
    <property type="molecule type" value="Genomic_DNA"/>
</dbReference>
<dbReference type="HOGENOM" id="CLU_1084885_0_0_0"/>